<comment type="caution">
    <text evidence="9">The sequence shown here is derived from an EMBL/GenBank/DDBJ whole genome shotgun (WGS) entry which is preliminary data.</text>
</comment>
<dbReference type="GO" id="GO:0005789">
    <property type="term" value="C:endoplasmic reticulum membrane"/>
    <property type="evidence" value="ECO:0007669"/>
    <property type="project" value="UniProtKB-SubCell"/>
</dbReference>
<dbReference type="EMBL" id="JASBNA010000058">
    <property type="protein sequence ID" value="KAK7679552.1"/>
    <property type="molecule type" value="Genomic_DNA"/>
</dbReference>
<accession>A0AAW0FH35</accession>
<feature type="region of interest" description="Disordered" evidence="7">
    <location>
        <begin position="511"/>
        <end position="573"/>
    </location>
</feature>
<dbReference type="Pfam" id="PF02453">
    <property type="entry name" value="Reticulon"/>
    <property type="match status" value="1"/>
</dbReference>
<keyword evidence="2 6" id="KW-0812">Transmembrane</keyword>
<sequence length="586" mass="65631">MISFEVFEVQLALIKVNKILEAVNKQAVFEDWTQSEEFDKQFDNQKIDLVIGKEEAYGENIEPDTLTMKVSSDNQQEQIRTEQTNLLQSIIKQLNLIKNGINQYIQDIAKFVRTQLDMSHLWYRFFSQPLAVQHPIFNGITSTTYTYESFIKRWEKRQKTTRDYLLALKTEILDKVDWLLAALQITDMTSALQIIDNDKLLYEAIVVKWLKLHKFWLKELIGTKGVTDYQRVMVNLYSNSKEQNMSRSSEISNQAATHPKTAATFLNAVATQPGTQLNHYQDILASYRYTFNGESPVTPVTQAVSQHSPCELLTWKDPVKTGKVFGSIVLALVVFKKVNLFNIFFHLAYIGLLASAAAEYAGKVVTGQGFVTKYKGSTKSYAKYINNDILPHLANFNEDIEGQFQKIVYAHDIETTLKAAGISYVLYKVTSWFSLYTLISIAVVLAFTGPAIYTRNKKEIDAAVAQYTKIAKEKSSEYTQLAQEKAAPHFDALVKKTGPVGAFISSKIPTRTAGSTVGSDKSPSYPGIETETEPSTATATGASKFPEVPSVNPESSASGSGLEEIIDEARAKGEEAQIPTSFIFFS</sequence>
<proteinExistence type="predicted"/>
<keyword evidence="3 6" id="KW-0256">Endoplasmic reticulum</keyword>
<evidence type="ECO:0000313" key="9">
    <source>
        <dbReference type="EMBL" id="KAK7679552.1"/>
    </source>
</evidence>
<keyword evidence="4 6" id="KW-1133">Transmembrane helix</keyword>
<evidence type="ECO:0000313" key="10">
    <source>
        <dbReference type="Proteomes" id="UP001385951"/>
    </source>
</evidence>
<organism evidence="9 10">
    <name type="scientific">Cerrena zonata</name>
    <dbReference type="NCBI Taxonomy" id="2478898"/>
    <lineage>
        <taxon>Eukaryota</taxon>
        <taxon>Fungi</taxon>
        <taxon>Dikarya</taxon>
        <taxon>Basidiomycota</taxon>
        <taxon>Agaricomycotina</taxon>
        <taxon>Agaricomycetes</taxon>
        <taxon>Polyporales</taxon>
        <taxon>Cerrenaceae</taxon>
        <taxon>Cerrena</taxon>
    </lineage>
</organism>
<name>A0AAW0FH35_9APHY</name>
<dbReference type="GO" id="GO:0009617">
    <property type="term" value="P:response to bacterium"/>
    <property type="evidence" value="ECO:0007669"/>
    <property type="project" value="InterPro"/>
</dbReference>
<comment type="subcellular location">
    <subcellularLocation>
        <location evidence="1 6">Endoplasmic reticulum membrane</location>
        <topology evidence="1 6">Multi-pass membrane protein</topology>
    </subcellularLocation>
</comment>
<evidence type="ECO:0000259" key="8">
    <source>
        <dbReference type="PROSITE" id="PS50845"/>
    </source>
</evidence>
<feature type="compositionally biased region" description="Polar residues" evidence="7">
    <location>
        <begin position="511"/>
        <end position="522"/>
    </location>
</feature>
<reference evidence="9 10" key="1">
    <citation type="submission" date="2022-09" db="EMBL/GenBank/DDBJ databases">
        <authorList>
            <person name="Palmer J.M."/>
        </authorList>
    </citation>
    <scope>NUCLEOTIDE SEQUENCE [LARGE SCALE GENOMIC DNA]</scope>
    <source>
        <strain evidence="9 10">DSM 7382</strain>
    </source>
</reference>
<feature type="domain" description="Reticulon" evidence="8">
    <location>
        <begin position="309"/>
        <end position="498"/>
    </location>
</feature>
<dbReference type="PROSITE" id="PS50845">
    <property type="entry name" value="RETICULON"/>
    <property type="match status" value="1"/>
</dbReference>
<dbReference type="PANTHER" id="PTHR10994:SF193">
    <property type="entry name" value="RETICULON-LIKE PROTEIN"/>
    <property type="match status" value="1"/>
</dbReference>
<dbReference type="InterPro" id="IPR045064">
    <property type="entry name" value="Reticulon-like"/>
</dbReference>
<feature type="compositionally biased region" description="Low complexity" evidence="7">
    <location>
        <begin position="533"/>
        <end position="542"/>
    </location>
</feature>
<evidence type="ECO:0000256" key="3">
    <source>
        <dbReference type="ARBA" id="ARBA00022824"/>
    </source>
</evidence>
<evidence type="ECO:0000256" key="4">
    <source>
        <dbReference type="ARBA" id="ARBA00022989"/>
    </source>
</evidence>
<comment type="caution">
    <text evidence="6">Lacks conserved residue(s) required for the propagation of feature annotation.</text>
</comment>
<keyword evidence="5 6" id="KW-0472">Membrane</keyword>
<evidence type="ECO:0000256" key="2">
    <source>
        <dbReference type="ARBA" id="ARBA00022692"/>
    </source>
</evidence>
<keyword evidence="10" id="KW-1185">Reference proteome</keyword>
<dbReference type="Proteomes" id="UP001385951">
    <property type="component" value="Unassembled WGS sequence"/>
</dbReference>
<dbReference type="PANTHER" id="PTHR10994">
    <property type="entry name" value="RETICULON"/>
    <property type="match status" value="1"/>
</dbReference>
<feature type="transmembrane region" description="Helical" evidence="6">
    <location>
        <begin position="432"/>
        <end position="453"/>
    </location>
</feature>
<dbReference type="AlphaFoldDB" id="A0AAW0FH35"/>
<protein>
    <recommendedName>
        <fullName evidence="6">Reticulon-like protein</fullName>
    </recommendedName>
</protein>
<evidence type="ECO:0000256" key="6">
    <source>
        <dbReference type="RuleBase" id="RU363132"/>
    </source>
</evidence>
<evidence type="ECO:0000256" key="7">
    <source>
        <dbReference type="SAM" id="MobiDB-lite"/>
    </source>
</evidence>
<evidence type="ECO:0000256" key="1">
    <source>
        <dbReference type="ARBA" id="ARBA00004477"/>
    </source>
</evidence>
<gene>
    <name evidence="9" type="ORF">QCA50_017454</name>
</gene>
<dbReference type="InterPro" id="IPR003388">
    <property type="entry name" value="Reticulon"/>
</dbReference>
<evidence type="ECO:0000256" key="5">
    <source>
        <dbReference type="ARBA" id="ARBA00023136"/>
    </source>
</evidence>